<feature type="coiled-coil region" evidence="1">
    <location>
        <begin position="654"/>
        <end position="688"/>
    </location>
</feature>
<proteinExistence type="predicted"/>
<reference evidence="3 4" key="1">
    <citation type="submission" date="2014-11" db="EMBL/GenBank/DDBJ databases">
        <authorList>
            <person name="Zhu J."/>
            <person name="Qi W."/>
            <person name="Song R."/>
        </authorList>
    </citation>
    <scope>NUCLEOTIDE SEQUENCE [LARGE SCALE GENOMIC DNA]</scope>
</reference>
<organism evidence="3 4">
    <name type="scientific">Vitrella brassicaformis (strain CCMP3155)</name>
    <dbReference type="NCBI Taxonomy" id="1169540"/>
    <lineage>
        <taxon>Eukaryota</taxon>
        <taxon>Sar</taxon>
        <taxon>Alveolata</taxon>
        <taxon>Colpodellida</taxon>
        <taxon>Vitrellaceae</taxon>
        <taxon>Vitrella</taxon>
    </lineage>
</organism>
<sequence length="782" mass="88003">MHLLLLIYRRTGPPKSNPNMVSWLFVLCGLAVIGTALAEDAFKKSPISPVVELLEHLATKIDNDGKAEQRLFKKYECWCDDVTAKKEEAIKDNTARVEELAGLIDDLTAGRTILTTEGEDLKEEEEQAYLQNKAEMEAAIQALQSAMATLSNATTPSVQLLAMEAGMHANDQHTHEASSKLRMLRHRLMVSKFDLRHVLDIGRKYLRANEVRVFENFLNRAEPQLEDIPQPDWKLNKASPFRKAYEAGSTTVQQTLASMLDAFQKNLDETNQKETDATTLFIELKAAKEEEISSLQEQQNAQRLEGAARAKKLVEYNKEKEELSAQIEADTQLLADVRRDSQTKNTEFNQRVELREAELQSVRKAIQMLHSDDSRDLFSKTMKRHEGQVLLQLKERVRPVSLAEEVKRSVVDNLTRIARRLHNAKLIQLVHQLEGDRDAPLMVNGTDPFVLVKDVINKEIANLQQEEKDDISWKEQCKADIANKDAEARESSQTLDDLTGEIERIRKSQADLIQHIKTISQTIADVKESRQKATTQREAERTEFTQNQHDDLDAIALLAGAAETLRGFYEANSLEFALVEEGHVRTHAHTATLQLHRSKATTGTMRTNKRRRLQLYGTQKASPNQLERDAAISPPPVLWTGPYTGSSGESGGIVAVLNMIKTDLESDLEKAREDETTAESEYQQYMADSDTDIQTLDGERTTAQGTHGELELDASNKMGERSAEQEDLDAVLAYLEEIKPHCDFILDNFDKRLEARRIESDGLKKALAFLNGMQAGGGQPEG</sequence>
<feature type="coiled-coil region" evidence="1">
    <location>
        <begin position="126"/>
        <end position="153"/>
    </location>
</feature>
<keyword evidence="4" id="KW-1185">Reference proteome</keyword>
<feature type="chain" id="PRO_5005190243" evidence="2">
    <location>
        <begin position="39"/>
        <end position="782"/>
    </location>
</feature>
<feature type="signal peptide" evidence="2">
    <location>
        <begin position="1"/>
        <end position="38"/>
    </location>
</feature>
<keyword evidence="2" id="KW-0732">Signal</keyword>
<gene>
    <name evidence="3" type="ORF">Vbra_17925</name>
</gene>
<dbReference type="Proteomes" id="UP000041254">
    <property type="component" value="Unassembled WGS sequence"/>
</dbReference>
<dbReference type="VEuPathDB" id="CryptoDB:Vbra_17925"/>
<name>A0A0G4GIW6_VITBC</name>
<keyword evidence="1" id="KW-0175">Coiled coil</keyword>
<evidence type="ECO:0000256" key="2">
    <source>
        <dbReference type="SAM" id="SignalP"/>
    </source>
</evidence>
<evidence type="ECO:0000313" key="4">
    <source>
        <dbReference type="Proteomes" id="UP000041254"/>
    </source>
</evidence>
<dbReference type="AlphaFoldDB" id="A0A0G4GIW6"/>
<protein>
    <submittedName>
        <fullName evidence="3">Uncharacterized protein</fullName>
    </submittedName>
</protein>
<dbReference type="EMBL" id="CDMY01000680">
    <property type="protein sequence ID" value="CEM29776.1"/>
    <property type="molecule type" value="Genomic_DNA"/>
</dbReference>
<dbReference type="InParanoid" id="A0A0G4GIW6"/>
<evidence type="ECO:0000313" key="3">
    <source>
        <dbReference type="EMBL" id="CEM29776.1"/>
    </source>
</evidence>
<dbReference type="PhylomeDB" id="A0A0G4GIW6"/>
<accession>A0A0G4GIW6</accession>
<evidence type="ECO:0000256" key="1">
    <source>
        <dbReference type="SAM" id="Coils"/>
    </source>
</evidence>
<feature type="coiled-coil region" evidence="1">
    <location>
        <begin position="285"/>
        <end position="340"/>
    </location>
</feature>